<dbReference type="GeneID" id="37044179"/>
<evidence type="ECO:0008006" key="3">
    <source>
        <dbReference type="Google" id="ProtNLM"/>
    </source>
</evidence>
<proteinExistence type="predicted"/>
<gene>
    <name evidence="1" type="ORF">FA10DRAFT_268285</name>
</gene>
<keyword evidence="2" id="KW-1185">Reference proteome</keyword>
<dbReference type="Proteomes" id="UP000245768">
    <property type="component" value="Unassembled WGS sequence"/>
</dbReference>
<dbReference type="SUPFAM" id="SSF109604">
    <property type="entry name" value="HD-domain/PDEase-like"/>
    <property type="match status" value="1"/>
</dbReference>
<evidence type="ECO:0000313" key="1">
    <source>
        <dbReference type="EMBL" id="PWN88065.1"/>
    </source>
</evidence>
<dbReference type="InParanoid" id="A0A316YK21"/>
<sequence length="190" mass="21002">MDIVKTDAVCAAAFELAKAHLLTSILNHSIRVFLYAASQSGPSRNLFVACIMHDFGTVDELCNGPCRFEVEGADRAVSLMESQSQPKEDCHEVWVAIALHTSPQIAERISELAKTVRLAVLRDFHQGLAIDEGLERTYPRLQIEKDLGDAVVRQCLLGDPKMKAPAASWPNNLYKSHTENPGWEGINKGF</sequence>
<accession>A0A316YK21</accession>
<evidence type="ECO:0000313" key="2">
    <source>
        <dbReference type="Proteomes" id="UP000245768"/>
    </source>
</evidence>
<dbReference type="PANTHER" id="PTHR35569:SF1">
    <property type="entry name" value="CYANAMIDE HYDRATASE DDI2-RELATED"/>
    <property type="match status" value="1"/>
</dbReference>
<reference evidence="1 2" key="1">
    <citation type="journal article" date="2018" name="Mol. Biol. Evol.">
        <title>Broad Genomic Sampling Reveals a Smut Pathogenic Ancestry of the Fungal Clade Ustilaginomycotina.</title>
        <authorList>
            <person name="Kijpornyongpan T."/>
            <person name="Mondo S.J."/>
            <person name="Barry K."/>
            <person name="Sandor L."/>
            <person name="Lee J."/>
            <person name="Lipzen A."/>
            <person name="Pangilinan J."/>
            <person name="LaButti K."/>
            <person name="Hainaut M."/>
            <person name="Henrissat B."/>
            <person name="Grigoriev I.V."/>
            <person name="Spatafora J.W."/>
            <person name="Aime M.C."/>
        </authorList>
    </citation>
    <scope>NUCLEOTIDE SEQUENCE [LARGE SCALE GENOMIC DNA]</scope>
    <source>
        <strain evidence="1 2">MCA 4198</strain>
    </source>
</reference>
<dbReference type="OrthoDB" id="2378324at2759"/>
<name>A0A316YK21_9BASI</name>
<organism evidence="1 2">
    <name type="scientific">Acaromyces ingoldii</name>
    <dbReference type="NCBI Taxonomy" id="215250"/>
    <lineage>
        <taxon>Eukaryota</taxon>
        <taxon>Fungi</taxon>
        <taxon>Dikarya</taxon>
        <taxon>Basidiomycota</taxon>
        <taxon>Ustilaginomycotina</taxon>
        <taxon>Exobasidiomycetes</taxon>
        <taxon>Exobasidiales</taxon>
        <taxon>Cryptobasidiaceae</taxon>
        <taxon>Acaromyces</taxon>
    </lineage>
</organism>
<dbReference type="STRING" id="215250.A0A316YK21"/>
<dbReference type="AlphaFoldDB" id="A0A316YK21"/>
<protein>
    <recommendedName>
        <fullName evidence="3">HD domain-containing protein</fullName>
    </recommendedName>
</protein>
<dbReference type="EMBL" id="KZ819638">
    <property type="protein sequence ID" value="PWN88065.1"/>
    <property type="molecule type" value="Genomic_DNA"/>
</dbReference>
<dbReference type="RefSeq" id="XP_025375263.1">
    <property type="nucleotide sequence ID" value="XM_025522263.1"/>
</dbReference>
<dbReference type="PANTHER" id="PTHR35569">
    <property type="entry name" value="CYANAMIDE HYDRATASE DDI2-RELATED"/>
    <property type="match status" value="1"/>
</dbReference>